<organism evidence="1 2">
    <name type="scientific">Nocardiopsis changdeensis</name>
    <dbReference type="NCBI Taxonomy" id="2831969"/>
    <lineage>
        <taxon>Bacteria</taxon>
        <taxon>Bacillati</taxon>
        <taxon>Actinomycetota</taxon>
        <taxon>Actinomycetes</taxon>
        <taxon>Streptosporangiales</taxon>
        <taxon>Nocardiopsidaceae</taxon>
        <taxon>Nocardiopsis</taxon>
    </lineage>
</organism>
<sequence>MSVSDQAAPVWARVPVSLTAAVPAGSRPEALAGLLAEAATVLERAAAGEVYQGRAEVLLPPPHARSDLTGPARRRGVGRWTAATVLLWCWAERRWDAREEASAVLDDFHRVTAAALARAWPDAPAWSPMILPADPVLLEAAARTGALVRTPRPPGSAGDPPW</sequence>
<reference evidence="1 2" key="1">
    <citation type="submission" date="2021-05" db="EMBL/GenBank/DDBJ databases">
        <title>Direct Submission.</title>
        <authorList>
            <person name="Li K."/>
            <person name="Gao J."/>
        </authorList>
    </citation>
    <scope>NUCLEOTIDE SEQUENCE [LARGE SCALE GENOMIC DNA]</scope>
    <source>
        <strain evidence="1 2">Mg02</strain>
    </source>
</reference>
<dbReference type="EMBL" id="CP074133">
    <property type="protein sequence ID" value="QUX20782.1"/>
    <property type="molecule type" value="Genomic_DNA"/>
</dbReference>
<accession>A0ABX8BIB5</accession>
<dbReference type="Proteomes" id="UP000676079">
    <property type="component" value="Chromosome"/>
</dbReference>
<name>A0ABX8BIB5_9ACTN</name>
<protein>
    <submittedName>
        <fullName evidence="1">Uncharacterized protein</fullName>
    </submittedName>
</protein>
<gene>
    <name evidence="1" type="ORF">KGD84_20135</name>
</gene>
<evidence type="ECO:0000313" key="1">
    <source>
        <dbReference type="EMBL" id="QUX20782.1"/>
    </source>
</evidence>
<keyword evidence="2" id="KW-1185">Reference proteome</keyword>
<dbReference type="RefSeq" id="WP_220561979.1">
    <property type="nucleotide sequence ID" value="NZ_CP074133.1"/>
</dbReference>
<proteinExistence type="predicted"/>
<evidence type="ECO:0000313" key="2">
    <source>
        <dbReference type="Proteomes" id="UP000676079"/>
    </source>
</evidence>